<evidence type="ECO:0000313" key="8">
    <source>
        <dbReference type="EMBL" id="NID16267.1"/>
    </source>
</evidence>
<dbReference type="InterPro" id="IPR013766">
    <property type="entry name" value="Thioredoxin_domain"/>
</dbReference>
<organism evidence="8 9">
    <name type="scientific">Luteibacter yeojuensis</name>
    <dbReference type="NCBI Taxonomy" id="345309"/>
    <lineage>
        <taxon>Bacteria</taxon>
        <taxon>Pseudomonadati</taxon>
        <taxon>Pseudomonadota</taxon>
        <taxon>Gammaproteobacteria</taxon>
        <taxon>Lysobacterales</taxon>
        <taxon>Rhodanobacteraceae</taxon>
        <taxon>Luteibacter</taxon>
    </lineage>
</organism>
<comment type="caution">
    <text evidence="8">The sequence shown here is derived from an EMBL/GenBank/DDBJ whole genome shotgun (WGS) entry which is preliminary data.</text>
</comment>
<accession>A0A7X5QVN3</accession>
<dbReference type="EMBL" id="JAAQTL010000001">
    <property type="protein sequence ID" value="NID16267.1"/>
    <property type="molecule type" value="Genomic_DNA"/>
</dbReference>
<feature type="region of interest" description="Disordered" evidence="5">
    <location>
        <begin position="173"/>
        <end position="194"/>
    </location>
</feature>
<dbReference type="InterPro" id="IPR000866">
    <property type="entry name" value="AhpC/TSA"/>
</dbReference>
<dbReference type="SUPFAM" id="SSF52833">
    <property type="entry name" value="Thioredoxin-like"/>
    <property type="match status" value="2"/>
</dbReference>
<evidence type="ECO:0000259" key="7">
    <source>
        <dbReference type="PROSITE" id="PS51352"/>
    </source>
</evidence>
<evidence type="ECO:0000256" key="2">
    <source>
        <dbReference type="ARBA" id="ARBA00022748"/>
    </source>
</evidence>
<dbReference type="RefSeq" id="WP_166699920.1">
    <property type="nucleotide sequence ID" value="NZ_JAAQTL010000001.1"/>
</dbReference>
<dbReference type="AlphaFoldDB" id="A0A7X5QVN3"/>
<evidence type="ECO:0000256" key="1">
    <source>
        <dbReference type="ARBA" id="ARBA00004196"/>
    </source>
</evidence>
<evidence type="ECO:0000313" key="9">
    <source>
        <dbReference type="Proteomes" id="UP000518878"/>
    </source>
</evidence>
<feature type="signal peptide" evidence="6">
    <location>
        <begin position="1"/>
        <end position="22"/>
    </location>
</feature>
<evidence type="ECO:0000256" key="6">
    <source>
        <dbReference type="SAM" id="SignalP"/>
    </source>
</evidence>
<evidence type="ECO:0000256" key="4">
    <source>
        <dbReference type="ARBA" id="ARBA00023284"/>
    </source>
</evidence>
<evidence type="ECO:0000256" key="5">
    <source>
        <dbReference type="SAM" id="MobiDB-lite"/>
    </source>
</evidence>
<feature type="domain" description="Thioredoxin" evidence="7">
    <location>
        <begin position="38"/>
        <end position="175"/>
    </location>
</feature>
<dbReference type="Pfam" id="PF00578">
    <property type="entry name" value="AhpC-TSA"/>
    <property type="match status" value="1"/>
</dbReference>
<protein>
    <submittedName>
        <fullName evidence="8">TlpA family protein disulfide reductase</fullName>
    </submittedName>
</protein>
<dbReference type="PROSITE" id="PS51352">
    <property type="entry name" value="THIOREDOXIN_2"/>
    <property type="match status" value="1"/>
</dbReference>
<dbReference type="GO" id="GO:0016491">
    <property type="term" value="F:oxidoreductase activity"/>
    <property type="evidence" value="ECO:0007669"/>
    <property type="project" value="InterPro"/>
</dbReference>
<proteinExistence type="predicted"/>
<gene>
    <name evidence="8" type="ORF">HBF32_12425</name>
</gene>
<dbReference type="CDD" id="cd02966">
    <property type="entry name" value="TlpA_like_family"/>
    <property type="match status" value="2"/>
</dbReference>
<sequence length="339" mass="36514">MPKLFACFMLCLALAGPSVAFASQDDGGEKYAKEVASTLVGKPAPALTVTTIDGQTIDLGKLYGHKIVYLKFWATWCAPCREQMPHLEHAFETAGPDTVVIAINTNFNETREGVDTFRRKFGLKMPIVMDDGRLAEAFHLRVTPQHVVIGRDGRVAYVGHLINASLEAALAGGKSPDGLAGRKTGREGSRGAPDRLTTLDGESFELGVSASRKPRILVFMSPWCEGYLAQSQPTTGAQCRSAREQSEKLSVHSGAQWLGIASGLWSDSEALGAYRTKNKVRLPLAIDTSGDVFRRYGVKRIPTVILVDADGKEVQRLTSDMSALPALVARAARLSPGGT</sequence>
<dbReference type="InterPro" id="IPR050553">
    <property type="entry name" value="Thioredoxin_ResA/DsbE_sf"/>
</dbReference>
<dbReference type="InterPro" id="IPR036249">
    <property type="entry name" value="Thioredoxin-like_sf"/>
</dbReference>
<feature type="chain" id="PRO_5030746900" evidence="6">
    <location>
        <begin position="23"/>
        <end position="339"/>
    </location>
</feature>
<keyword evidence="4" id="KW-0676">Redox-active center</keyword>
<feature type="compositionally biased region" description="Basic and acidic residues" evidence="5">
    <location>
        <begin position="184"/>
        <end position="193"/>
    </location>
</feature>
<keyword evidence="3" id="KW-1015">Disulfide bond</keyword>
<keyword evidence="9" id="KW-1185">Reference proteome</keyword>
<dbReference type="GO" id="GO:0016209">
    <property type="term" value="F:antioxidant activity"/>
    <property type="evidence" value="ECO:0007669"/>
    <property type="project" value="InterPro"/>
</dbReference>
<dbReference type="GO" id="GO:0030313">
    <property type="term" value="C:cell envelope"/>
    <property type="evidence" value="ECO:0007669"/>
    <property type="project" value="UniProtKB-SubCell"/>
</dbReference>
<name>A0A7X5QVN3_9GAMM</name>
<dbReference type="Proteomes" id="UP000518878">
    <property type="component" value="Unassembled WGS sequence"/>
</dbReference>
<dbReference type="Gene3D" id="3.40.30.10">
    <property type="entry name" value="Glutaredoxin"/>
    <property type="match status" value="2"/>
</dbReference>
<evidence type="ECO:0000256" key="3">
    <source>
        <dbReference type="ARBA" id="ARBA00023157"/>
    </source>
</evidence>
<dbReference type="PANTHER" id="PTHR42852:SF6">
    <property type="entry name" value="THIOL:DISULFIDE INTERCHANGE PROTEIN DSBE"/>
    <property type="match status" value="1"/>
</dbReference>
<keyword evidence="6" id="KW-0732">Signal</keyword>
<dbReference type="PANTHER" id="PTHR42852">
    <property type="entry name" value="THIOL:DISULFIDE INTERCHANGE PROTEIN DSBE"/>
    <property type="match status" value="1"/>
</dbReference>
<keyword evidence="2" id="KW-0201">Cytochrome c-type biogenesis</keyword>
<reference evidence="8 9" key="1">
    <citation type="journal article" date="2006" name="Int. J. Syst. Evol. Microbiol.">
        <title>Dyella yeojuensis sp. nov., isolated from greenhouse soil in Korea.</title>
        <authorList>
            <person name="Kim B.Y."/>
            <person name="Weon H.Y."/>
            <person name="Lee K.H."/>
            <person name="Seok S.J."/>
            <person name="Kwon S.W."/>
            <person name="Go S.J."/>
            <person name="Stackebrandt E."/>
        </authorList>
    </citation>
    <scope>NUCLEOTIDE SEQUENCE [LARGE SCALE GENOMIC DNA]</scope>
    <source>
        <strain evidence="8 9">DSM 17673</strain>
    </source>
</reference>
<dbReference type="GO" id="GO:0017004">
    <property type="term" value="P:cytochrome complex assembly"/>
    <property type="evidence" value="ECO:0007669"/>
    <property type="project" value="UniProtKB-KW"/>
</dbReference>
<comment type="subcellular location">
    <subcellularLocation>
        <location evidence="1">Cell envelope</location>
    </subcellularLocation>
</comment>